<feature type="transmembrane region" description="Helical" evidence="5">
    <location>
        <begin position="406"/>
        <end position="422"/>
    </location>
</feature>
<dbReference type="Pfam" id="PF04932">
    <property type="entry name" value="Wzy_C"/>
    <property type="match status" value="1"/>
</dbReference>
<reference evidence="7" key="1">
    <citation type="journal article" date="2014" name="Int. J. Syst. Evol. Microbiol.">
        <title>Complete genome of a new Firmicutes species belonging to the dominant human colonic microbiota ('Ruminococcus bicirculans') reveals two chromosomes and a selective capacity to utilize plant glucans.</title>
        <authorList>
            <consortium name="NISC Comparative Sequencing Program"/>
            <person name="Wegmann U."/>
            <person name="Louis P."/>
            <person name="Goesmann A."/>
            <person name="Henrissat B."/>
            <person name="Duncan S.H."/>
            <person name="Flint H.J."/>
        </authorList>
    </citation>
    <scope>NUCLEOTIDE SEQUENCE</scope>
    <source>
        <strain evidence="7">NBRC 103855</strain>
    </source>
</reference>
<dbReference type="PANTHER" id="PTHR37422">
    <property type="entry name" value="TEICHURONIC ACID BIOSYNTHESIS PROTEIN TUAE"/>
    <property type="match status" value="1"/>
</dbReference>
<keyword evidence="3 5" id="KW-1133">Transmembrane helix</keyword>
<evidence type="ECO:0000313" key="7">
    <source>
        <dbReference type="EMBL" id="GLQ11126.1"/>
    </source>
</evidence>
<dbReference type="RefSeq" id="WP_284392321.1">
    <property type="nucleotide sequence ID" value="NZ_BSNG01000001.1"/>
</dbReference>
<evidence type="ECO:0000256" key="1">
    <source>
        <dbReference type="ARBA" id="ARBA00004141"/>
    </source>
</evidence>
<dbReference type="InterPro" id="IPR007016">
    <property type="entry name" value="O-antigen_ligase-rel_domated"/>
</dbReference>
<protein>
    <submittedName>
        <fullName evidence="7">Ligase</fullName>
    </submittedName>
</protein>
<feature type="transmembrane region" description="Helical" evidence="5">
    <location>
        <begin position="250"/>
        <end position="273"/>
    </location>
</feature>
<evidence type="ECO:0000256" key="4">
    <source>
        <dbReference type="ARBA" id="ARBA00023136"/>
    </source>
</evidence>
<feature type="transmembrane region" description="Helical" evidence="5">
    <location>
        <begin position="379"/>
        <end position="400"/>
    </location>
</feature>
<feature type="transmembrane region" description="Helical" evidence="5">
    <location>
        <begin position="134"/>
        <end position="156"/>
    </location>
</feature>
<organism evidence="7 8">
    <name type="scientific">Devosia yakushimensis</name>
    <dbReference type="NCBI Taxonomy" id="470028"/>
    <lineage>
        <taxon>Bacteria</taxon>
        <taxon>Pseudomonadati</taxon>
        <taxon>Pseudomonadota</taxon>
        <taxon>Alphaproteobacteria</taxon>
        <taxon>Hyphomicrobiales</taxon>
        <taxon>Devosiaceae</taxon>
        <taxon>Devosia</taxon>
    </lineage>
</organism>
<feature type="transmembrane region" description="Helical" evidence="5">
    <location>
        <begin position="111"/>
        <end position="128"/>
    </location>
</feature>
<proteinExistence type="predicted"/>
<dbReference type="InterPro" id="IPR051533">
    <property type="entry name" value="WaaL-like"/>
</dbReference>
<gene>
    <name evidence="7" type="ORF">GCM10007913_30580</name>
</gene>
<accession>A0ABQ5UKE0</accession>
<comment type="caution">
    <text evidence="7">The sequence shown here is derived from an EMBL/GenBank/DDBJ whole genome shotgun (WGS) entry which is preliminary data.</text>
</comment>
<feature type="domain" description="O-antigen ligase-related" evidence="6">
    <location>
        <begin position="214"/>
        <end position="353"/>
    </location>
</feature>
<feature type="transmembrane region" description="Helical" evidence="5">
    <location>
        <begin position="340"/>
        <end position="358"/>
    </location>
</feature>
<feature type="transmembrane region" description="Helical" evidence="5">
    <location>
        <begin position="79"/>
        <end position="99"/>
    </location>
</feature>
<evidence type="ECO:0000256" key="2">
    <source>
        <dbReference type="ARBA" id="ARBA00022692"/>
    </source>
</evidence>
<keyword evidence="8" id="KW-1185">Reference proteome</keyword>
<dbReference type="Proteomes" id="UP001161406">
    <property type="component" value="Unassembled WGS sequence"/>
</dbReference>
<reference evidence="7" key="2">
    <citation type="submission" date="2023-01" db="EMBL/GenBank/DDBJ databases">
        <title>Draft genome sequence of Devosia yakushimensis strain NBRC 103855.</title>
        <authorList>
            <person name="Sun Q."/>
            <person name="Mori K."/>
        </authorList>
    </citation>
    <scope>NUCLEOTIDE SEQUENCE</scope>
    <source>
        <strain evidence="7">NBRC 103855</strain>
    </source>
</reference>
<keyword evidence="2 5" id="KW-0812">Transmembrane</keyword>
<feature type="transmembrane region" description="Helical" evidence="5">
    <location>
        <begin position="54"/>
        <end position="73"/>
    </location>
</feature>
<evidence type="ECO:0000259" key="6">
    <source>
        <dbReference type="Pfam" id="PF04932"/>
    </source>
</evidence>
<feature type="transmembrane region" description="Helical" evidence="5">
    <location>
        <begin position="210"/>
        <end position="243"/>
    </location>
</feature>
<keyword evidence="4 5" id="KW-0472">Membrane</keyword>
<evidence type="ECO:0000256" key="3">
    <source>
        <dbReference type="ARBA" id="ARBA00022989"/>
    </source>
</evidence>
<sequence length="428" mass="45628">MRDAAARPAMADIGQVLVALFAGFAILVLWTQAQPFASLSDYGVIDDPTQSNSLRRNLTLLILFVALLLVWRAGTIGQLWGAVSPGLVAIFGWFAFTAFLSASPGLALNRLALAGVVIGIALCLPLLFTRMEAFVATLASATTIAMLLCFLGVLFIPDLAIHSLRDTVEQGLAGDWRGIFRHKNDLAPMAIHFSFVGLLLWRLGRPFWGSAIIAGALVLLAMSGGKSAALLLVPALAGAALIARSRHSALLALLAVGGLALITLGSVAFPALAVMTSHLPDPTFTGRADIWQLALEAASRRPLTGYGYNVFWDTGVIYAVAGSSDTAAQVSHAHNGFLDIAISAGLPGLLLVLGWAGIAPLRHIAAIRRRPLDRAERALLEFFIQGWLFTLLISSLEAVLFNRGDSIWFTGLLSIVCLRFWSRSGLAR</sequence>
<evidence type="ECO:0000256" key="5">
    <source>
        <dbReference type="SAM" id="Phobius"/>
    </source>
</evidence>
<feature type="transmembrane region" description="Helical" evidence="5">
    <location>
        <begin position="13"/>
        <end position="33"/>
    </location>
</feature>
<dbReference type="EMBL" id="BSNG01000001">
    <property type="protein sequence ID" value="GLQ11126.1"/>
    <property type="molecule type" value="Genomic_DNA"/>
</dbReference>
<comment type="subcellular location">
    <subcellularLocation>
        <location evidence="1">Membrane</location>
        <topology evidence="1">Multi-pass membrane protein</topology>
    </subcellularLocation>
</comment>
<dbReference type="PANTHER" id="PTHR37422:SF21">
    <property type="entry name" value="EXOQ-LIKE PROTEIN"/>
    <property type="match status" value="1"/>
</dbReference>
<keyword evidence="7" id="KW-0436">Ligase</keyword>
<evidence type="ECO:0000313" key="8">
    <source>
        <dbReference type="Proteomes" id="UP001161406"/>
    </source>
</evidence>
<name>A0ABQ5UKE0_9HYPH</name>
<dbReference type="GO" id="GO:0016874">
    <property type="term" value="F:ligase activity"/>
    <property type="evidence" value="ECO:0007669"/>
    <property type="project" value="UniProtKB-KW"/>
</dbReference>